<dbReference type="Proteomes" id="UP000677803">
    <property type="component" value="Unassembled WGS sequence"/>
</dbReference>
<comment type="caution">
    <text evidence="1">The sequence shown here is derived from an EMBL/GenBank/DDBJ whole genome shotgun (WGS) entry which is preliminary data.</text>
</comment>
<gene>
    <name evidence="1" type="ORF">MMEN_LOCUS204</name>
</gene>
<sequence>MLSGKDKRLIKGWFDGLLTPDKTDPFFKLCFKPQMKDLECPGIFLEKGKNEWTLLDSVTGKIIYMKCVKALNKVKLKDRKDTPWRDYFKVGFEVKPVWGLLYKPPLTKNVAKLATYLSRKFKIINGQDIDCVTLLKSMLFLLKTSEVDLTGLPPFYSSVINAWQTLKVSRTPDPGPGMWVFEEPLFNNDFLRNASLSSVTLRTKFVEAGMTKLGHLVNKSMDTLGDVINVRSSRLVSRIVEEVWQSLSGPLRDFAG</sequence>
<evidence type="ECO:0000313" key="1">
    <source>
        <dbReference type="EMBL" id="CAG5851086.1"/>
    </source>
</evidence>
<dbReference type="AlphaFoldDB" id="A0A8S4A768"/>
<dbReference type="OrthoDB" id="416119at2759"/>
<feature type="non-terminal residue" evidence="1">
    <location>
        <position position="256"/>
    </location>
</feature>
<organism evidence="1 2">
    <name type="scientific">Menidia menidia</name>
    <name type="common">Atlantic silverside</name>
    <dbReference type="NCBI Taxonomy" id="238744"/>
    <lineage>
        <taxon>Eukaryota</taxon>
        <taxon>Metazoa</taxon>
        <taxon>Chordata</taxon>
        <taxon>Craniata</taxon>
        <taxon>Vertebrata</taxon>
        <taxon>Euteleostomi</taxon>
        <taxon>Actinopterygii</taxon>
        <taxon>Neopterygii</taxon>
        <taxon>Teleostei</taxon>
        <taxon>Neoteleostei</taxon>
        <taxon>Acanthomorphata</taxon>
        <taxon>Ovalentaria</taxon>
        <taxon>Atherinomorphae</taxon>
        <taxon>Atheriniformes</taxon>
        <taxon>Atherinopsidae</taxon>
        <taxon>Menidiinae</taxon>
        <taxon>Menidia</taxon>
    </lineage>
</organism>
<proteinExistence type="predicted"/>
<keyword evidence="2" id="KW-1185">Reference proteome</keyword>
<dbReference type="EMBL" id="CAJRST010000001">
    <property type="protein sequence ID" value="CAG5851086.1"/>
    <property type="molecule type" value="Genomic_DNA"/>
</dbReference>
<accession>A0A8S4A768</accession>
<reference evidence="1" key="1">
    <citation type="submission" date="2021-05" db="EMBL/GenBank/DDBJ databases">
        <authorList>
            <person name="Tigano A."/>
        </authorList>
    </citation>
    <scope>NUCLEOTIDE SEQUENCE</scope>
</reference>
<evidence type="ECO:0000313" key="2">
    <source>
        <dbReference type="Proteomes" id="UP000677803"/>
    </source>
</evidence>
<name>A0A8S4A768_9TELE</name>
<protein>
    <submittedName>
        <fullName evidence="1">(Atlantic silverside) hypothetical protein</fullName>
    </submittedName>
</protein>